<organism evidence="11 12">
    <name type="scientific">Paranoxybacillus vitaminiphilus</name>
    <dbReference type="NCBI Taxonomy" id="581036"/>
    <lineage>
        <taxon>Bacteria</taxon>
        <taxon>Bacillati</taxon>
        <taxon>Bacillota</taxon>
        <taxon>Bacilli</taxon>
        <taxon>Bacillales</taxon>
        <taxon>Anoxybacillaceae</taxon>
        <taxon>Paranoxybacillus</taxon>
    </lineage>
</organism>
<feature type="transmembrane region" description="Helical" evidence="10">
    <location>
        <begin position="63"/>
        <end position="83"/>
    </location>
</feature>
<dbReference type="OrthoDB" id="1551318at2"/>
<keyword evidence="8 10" id="KW-0472">Membrane</keyword>
<dbReference type="GO" id="GO:0015087">
    <property type="term" value="F:cobalt ion transmembrane transporter activity"/>
    <property type="evidence" value="ECO:0007669"/>
    <property type="project" value="UniProtKB-UniRule"/>
</dbReference>
<dbReference type="HAMAP" id="MF_00330">
    <property type="entry name" value="CbiN"/>
    <property type="match status" value="1"/>
</dbReference>
<comment type="caution">
    <text evidence="11">The sequence shown here is derived from an EMBL/GenBank/DDBJ whole genome shotgun (WGS) entry which is preliminary data.</text>
</comment>
<comment type="subcellular location">
    <subcellularLocation>
        <location evidence="10">Cell membrane</location>
        <topology evidence="10">Multi-pass membrane protein</topology>
    </subcellularLocation>
</comment>
<dbReference type="Proteomes" id="UP000248555">
    <property type="component" value="Unassembled WGS sequence"/>
</dbReference>
<keyword evidence="4 10" id="KW-0169">Cobalamin biosynthesis</keyword>
<dbReference type="UniPathway" id="UPA00148"/>
<name>A0A327YH92_9BACL</name>
<comment type="similarity">
    <text evidence="10">Belongs to the CbiN family.</text>
</comment>
<dbReference type="RefSeq" id="WP_111645200.1">
    <property type="nucleotide sequence ID" value="NZ_QLMH01000006.1"/>
</dbReference>
<dbReference type="AlphaFoldDB" id="A0A327YH92"/>
<evidence type="ECO:0000313" key="12">
    <source>
        <dbReference type="Proteomes" id="UP000248555"/>
    </source>
</evidence>
<comment type="pathway">
    <text evidence="10">Cofactor biosynthesis; adenosylcobalamin biosynthesis.</text>
</comment>
<evidence type="ECO:0000256" key="3">
    <source>
        <dbReference type="ARBA" id="ARBA00022475"/>
    </source>
</evidence>
<evidence type="ECO:0000313" key="11">
    <source>
        <dbReference type="EMBL" id="RAK19546.1"/>
    </source>
</evidence>
<evidence type="ECO:0000256" key="8">
    <source>
        <dbReference type="ARBA" id="ARBA00023136"/>
    </source>
</evidence>
<dbReference type="NCBIfam" id="NF002780">
    <property type="entry name" value="PRK02898.1"/>
    <property type="match status" value="1"/>
</dbReference>
<comment type="caution">
    <text evidence="10">Lacks conserved residue(s) required for the propagation of feature annotation.</text>
</comment>
<evidence type="ECO:0000256" key="2">
    <source>
        <dbReference type="ARBA" id="ARBA00022448"/>
    </source>
</evidence>
<proteinExistence type="inferred from homology"/>
<dbReference type="GO" id="GO:0009236">
    <property type="term" value="P:cobalamin biosynthetic process"/>
    <property type="evidence" value="ECO:0007669"/>
    <property type="project" value="UniProtKB-UniRule"/>
</dbReference>
<dbReference type="GO" id="GO:0005886">
    <property type="term" value="C:plasma membrane"/>
    <property type="evidence" value="ECO:0007669"/>
    <property type="project" value="UniProtKB-SubCell"/>
</dbReference>
<evidence type="ECO:0000256" key="1">
    <source>
        <dbReference type="ARBA" id="ARBA00022426"/>
    </source>
</evidence>
<evidence type="ECO:0000256" key="5">
    <source>
        <dbReference type="ARBA" id="ARBA00022692"/>
    </source>
</evidence>
<keyword evidence="1 10" id="KW-0171">Cobalt transport</keyword>
<keyword evidence="9 10" id="KW-0170">Cobalt</keyword>
<evidence type="ECO:0000256" key="9">
    <source>
        <dbReference type="ARBA" id="ARBA00023285"/>
    </source>
</evidence>
<keyword evidence="2 10" id="KW-0813">Transport</keyword>
<comment type="subunit">
    <text evidence="10">Forms an energy-coupling factor (ECF) transporter complex composed of an ATP-binding protein (A component, CbiO), a transmembrane protein (T component, CbiQ) and 2 possible substrate-capture proteins (S components, CbiM and CbiN) of unknown stoichimetry.</text>
</comment>
<dbReference type="EMBL" id="QLMH01000006">
    <property type="protein sequence ID" value="RAK19546.1"/>
    <property type="molecule type" value="Genomic_DNA"/>
</dbReference>
<dbReference type="PANTHER" id="PTHR38662">
    <property type="entry name" value="COBALT TRANSPORT PROTEIN CBIN"/>
    <property type="match status" value="1"/>
</dbReference>
<sequence>MKRNGSLLLLAFIIAAAPLFVIRDSEFAGADGKAEEAVQTIAPQYKPWVQAIFEPPGGEVETLLFSVQAAIGAGIIGYIIGVYKGRSSRRDEVK</sequence>
<protein>
    <recommendedName>
        <fullName evidence="10">Cobalt transport protein CbiN</fullName>
    </recommendedName>
    <alternativeName>
        <fullName evidence="10">Energy-coupling factor transporter probable substrate-capture protein CbiN</fullName>
        <shortName evidence="10">ECF transporter S component CbiN</shortName>
    </alternativeName>
</protein>
<gene>
    <name evidence="10" type="primary">cbiN</name>
    <name evidence="11" type="ORF">B0I26_106171</name>
</gene>
<evidence type="ECO:0000256" key="10">
    <source>
        <dbReference type="HAMAP-Rule" id="MF_00330"/>
    </source>
</evidence>
<evidence type="ECO:0000256" key="7">
    <source>
        <dbReference type="ARBA" id="ARBA00023065"/>
    </source>
</evidence>
<evidence type="ECO:0000256" key="4">
    <source>
        <dbReference type="ARBA" id="ARBA00022573"/>
    </source>
</evidence>
<accession>A0A327YH92</accession>
<dbReference type="Pfam" id="PF02553">
    <property type="entry name" value="CbiN"/>
    <property type="match status" value="1"/>
</dbReference>
<evidence type="ECO:0000256" key="6">
    <source>
        <dbReference type="ARBA" id="ARBA00022989"/>
    </source>
</evidence>
<reference evidence="11 12" key="1">
    <citation type="submission" date="2018-06" db="EMBL/GenBank/DDBJ databases">
        <title>Genomic Encyclopedia of Type Strains, Phase III (KMG-III): the genomes of soil and plant-associated and newly described type strains.</title>
        <authorList>
            <person name="Whitman W."/>
        </authorList>
    </citation>
    <scope>NUCLEOTIDE SEQUENCE [LARGE SCALE GENOMIC DNA]</scope>
    <source>
        <strain evidence="11 12">CGMCC 1.8979</strain>
    </source>
</reference>
<dbReference type="PANTHER" id="PTHR38662:SF1">
    <property type="entry name" value="COBALT TRANSPORT PROTEIN CBIN"/>
    <property type="match status" value="1"/>
</dbReference>
<comment type="function">
    <text evidence="10">Part of the energy-coupling factor (ECF) transporter complex CbiMNOQ involved in cobalt import.</text>
</comment>
<dbReference type="InterPro" id="IPR003705">
    <property type="entry name" value="CbiN"/>
</dbReference>
<keyword evidence="12" id="KW-1185">Reference proteome</keyword>
<keyword evidence="6 10" id="KW-1133">Transmembrane helix</keyword>
<keyword evidence="3 10" id="KW-1003">Cell membrane</keyword>
<keyword evidence="5 10" id="KW-0812">Transmembrane</keyword>
<keyword evidence="7 10" id="KW-0406">Ion transport</keyword>